<name>A0A8H3QT23_9GLOM</name>
<keyword evidence="2" id="KW-0418">Kinase</keyword>
<dbReference type="OrthoDB" id="339325at2759"/>
<reference evidence="2" key="1">
    <citation type="submission" date="2019-10" db="EMBL/GenBank/DDBJ databases">
        <title>Conservation and host-specific expression of non-tandemly repeated heterogenous ribosome RNA gene in arbuscular mycorrhizal fungi.</title>
        <authorList>
            <person name="Maeda T."/>
            <person name="Kobayashi Y."/>
            <person name="Nakagawa T."/>
            <person name="Ezawa T."/>
            <person name="Yamaguchi K."/>
            <person name="Bino T."/>
            <person name="Nishimoto Y."/>
            <person name="Shigenobu S."/>
            <person name="Kawaguchi M."/>
        </authorList>
    </citation>
    <scope>NUCLEOTIDE SEQUENCE</scope>
    <source>
        <strain evidence="2">HR1</strain>
    </source>
</reference>
<dbReference type="PROSITE" id="PS50011">
    <property type="entry name" value="PROTEIN_KINASE_DOM"/>
    <property type="match status" value="1"/>
</dbReference>
<dbReference type="SUPFAM" id="SSF56112">
    <property type="entry name" value="Protein kinase-like (PK-like)"/>
    <property type="match status" value="1"/>
</dbReference>
<dbReference type="GO" id="GO:0004674">
    <property type="term" value="F:protein serine/threonine kinase activity"/>
    <property type="evidence" value="ECO:0007669"/>
    <property type="project" value="TreeGrafter"/>
</dbReference>
<dbReference type="Proteomes" id="UP000615446">
    <property type="component" value="Unassembled WGS sequence"/>
</dbReference>
<dbReference type="Pfam" id="PF07714">
    <property type="entry name" value="PK_Tyr_Ser-Thr"/>
    <property type="match status" value="1"/>
</dbReference>
<evidence type="ECO:0000313" key="2">
    <source>
        <dbReference type="EMBL" id="GES90831.1"/>
    </source>
</evidence>
<dbReference type="AlphaFoldDB" id="A0A8H3QT23"/>
<dbReference type="Gene3D" id="1.10.510.10">
    <property type="entry name" value="Transferase(Phosphotransferase) domain 1"/>
    <property type="match status" value="1"/>
</dbReference>
<protein>
    <submittedName>
        <fullName evidence="2">Kinase-like domain-containing protein</fullName>
    </submittedName>
</protein>
<dbReference type="InterPro" id="IPR011009">
    <property type="entry name" value="Kinase-like_dom_sf"/>
</dbReference>
<sequence length="399" mass="46907">MTEFRDYVWTAINRVYTIVDYNKHDNLEKRHEFRKQTILLDKYLKKYEKSEIIKMLTKDHDYYKILYNEGTKRTCENCPDKCFAELYCEHCVRNYLKGKFSNWTSNNNDIDDLIQKCQMEAISPHRIVEWIPYDSLQDVEYLTKGGCSEIYTATWREGQLKNVENASRNWFEESKSHLTISRHCKLLWVNKKSRKCISDLGFCGPADKPLNSAYGIISYIAPEVITGKKTTFESDIYSIGMLMWEISSGQPPFVNYKHDYDLAMKIVNGMRPKIIPGTPLKYKELMERCWDPDPAKRPDANTLEIEMNELLIENEKNQLPYFQDDGQEQIVDSIGFTNENCTSKLYQFVESKNLIEEFHSNYHFSIPDNDIPNDHEVETVQSLDINDDIDKCDNLNFHS</sequence>
<gene>
    <name evidence="2" type="ORF">RCL2_001765700</name>
</gene>
<keyword evidence="2" id="KW-0808">Transferase</keyword>
<evidence type="ECO:0000313" key="3">
    <source>
        <dbReference type="Proteomes" id="UP000615446"/>
    </source>
</evidence>
<evidence type="ECO:0000259" key="1">
    <source>
        <dbReference type="PROSITE" id="PS50011"/>
    </source>
</evidence>
<dbReference type="InterPro" id="IPR001245">
    <property type="entry name" value="Ser-Thr/Tyr_kinase_cat_dom"/>
</dbReference>
<feature type="domain" description="Protein kinase" evidence="1">
    <location>
        <begin position="1"/>
        <end position="311"/>
    </location>
</feature>
<proteinExistence type="predicted"/>
<comment type="caution">
    <text evidence="2">The sequence shown here is derived from an EMBL/GenBank/DDBJ whole genome shotgun (WGS) entry which is preliminary data.</text>
</comment>
<dbReference type="InterPro" id="IPR000719">
    <property type="entry name" value="Prot_kinase_dom"/>
</dbReference>
<accession>A0A8H3QT23</accession>
<dbReference type="PANTHER" id="PTHR44329">
    <property type="entry name" value="SERINE/THREONINE-PROTEIN KINASE TNNI3K-RELATED"/>
    <property type="match status" value="1"/>
</dbReference>
<dbReference type="GO" id="GO:0005524">
    <property type="term" value="F:ATP binding"/>
    <property type="evidence" value="ECO:0007669"/>
    <property type="project" value="InterPro"/>
</dbReference>
<dbReference type="InterPro" id="IPR051681">
    <property type="entry name" value="Ser/Thr_Kinases-Pseudokinases"/>
</dbReference>
<organism evidence="2 3">
    <name type="scientific">Rhizophagus clarus</name>
    <dbReference type="NCBI Taxonomy" id="94130"/>
    <lineage>
        <taxon>Eukaryota</taxon>
        <taxon>Fungi</taxon>
        <taxon>Fungi incertae sedis</taxon>
        <taxon>Mucoromycota</taxon>
        <taxon>Glomeromycotina</taxon>
        <taxon>Glomeromycetes</taxon>
        <taxon>Glomerales</taxon>
        <taxon>Glomeraceae</taxon>
        <taxon>Rhizophagus</taxon>
    </lineage>
</organism>
<dbReference type="EMBL" id="BLAL01000196">
    <property type="protein sequence ID" value="GES90831.1"/>
    <property type="molecule type" value="Genomic_DNA"/>
</dbReference>